<dbReference type="InterPro" id="IPR009023">
    <property type="entry name" value="HMG_CoA_Rdtase_NAD(P)-bd_sf"/>
</dbReference>
<dbReference type="InterPro" id="IPR004554">
    <property type="entry name" value="HMG_CoA_Rdtase_eu_arc"/>
</dbReference>
<dbReference type="PANTHER" id="PTHR10572">
    <property type="entry name" value="3-HYDROXY-3-METHYLGLUTARYL-COENZYME A REDUCTASE"/>
    <property type="match status" value="1"/>
</dbReference>
<comment type="similarity">
    <text evidence="2">Belongs to the HMG-CoA reductase family.</text>
</comment>
<dbReference type="InterPro" id="IPR009029">
    <property type="entry name" value="HMG_CoA_Rdtase_sub-bd_dom_sf"/>
</dbReference>
<keyword evidence="5" id="KW-0521">NADP</keyword>
<dbReference type="Pfam" id="PF00368">
    <property type="entry name" value="HMG-CoA_red"/>
    <property type="match status" value="1"/>
</dbReference>
<evidence type="ECO:0000256" key="4">
    <source>
        <dbReference type="ARBA" id="ARBA00016920"/>
    </source>
</evidence>
<evidence type="ECO:0000256" key="6">
    <source>
        <dbReference type="ARBA" id="ARBA00023002"/>
    </source>
</evidence>
<evidence type="ECO:0000256" key="7">
    <source>
        <dbReference type="SAM" id="MobiDB-lite"/>
    </source>
</evidence>
<evidence type="ECO:0000256" key="1">
    <source>
        <dbReference type="ARBA" id="ARBA00005084"/>
    </source>
</evidence>
<keyword evidence="6" id="KW-0560">Oxidoreductase</keyword>
<dbReference type="GO" id="GO:0005789">
    <property type="term" value="C:endoplasmic reticulum membrane"/>
    <property type="evidence" value="ECO:0007669"/>
    <property type="project" value="TreeGrafter"/>
</dbReference>
<sequence>MVVQQEFASKDFTTELTDFVERLIEELKSANESEWKTRLAEEVQTLTEKHCKTKSQAQFVVGDDSSNVFDECTDVEEDHEKEVLTPITSPISVELPSLESASIDDATILRDLRKQKLKHRDLEAKFGSTRAVDLRRKHMQELSSNKWSLYGLPYKHYDYSWVNGACCENIIGYVPIPTGVAGPLKVNEELFYIPMSTTEGALIASTNRGCKAVNDSGGITSFVTKDGMSRAPVLKFRTALEAHKCQCWVHSNFAKIKESFEKTSRFVASTGDAMGMNMVTKGVTEAMQLIQTQFPNSMLETISGNMCVDKKASAINWMEGRGKSVISEATISKEVIQRVLKTSVEKMVNLGTSKLLIGAMNSVTIGGSNAHAANMVAAIFLATGQDAAQVVSSSMCSTQLQKNDQGDLYISCTMPCLEIGTVGGGTILSPQQTCLNMLGCCGPSTMNPGDNAKRLAQIICSTVLAGELSLLASQCTGDLVRSHLKLNRSSRDLNSSYRTLHCISEEFSNTLGVSGENTSPTPPKSRSHSQLLAKQTGRVVKEVKRSMCDQSFH</sequence>
<dbReference type="PROSITE" id="PS50065">
    <property type="entry name" value="HMG_COA_REDUCTASE_4"/>
    <property type="match status" value="1"/>
</dbReference>
<dbReference type="InterPro" id="IPR023076">
    <property type="entry name" value="HMG_CoA_Rdtase_CS"/>
</dbReference>
<evidence type="ECO:0000313" key="9">
    <source>
        <dbReference type="WBParaSite" id="jg19183"/>
    </source>
</evidence>
<comment type="pathway">
    <text evidence="1">Metabolic intermediate biosynthesis; (R)-mevalonate biosynthesis; (R)-mevalonate from acetyl-CoA: step 3/3.</text>
</comment>
<dbReference type="GO" id="GO:0005778">
    <property type="term" value="C:peroxisomal membrane"/>
    <property type="evidence" value="ECO:0007669"/>
    <property type="project" value="TreeGrafter"/>
</dbReference>
<dbReference type="PROSITE" id="PS00318">
    <property type="entry name" value="HMG_COA_REDUCTASE_2"/>
    <property type="match status" value="1"/>
</dbReference>
<evidence type="ECO:0000313" key="8">
    <source>
        <dbReference type="Proteomes" id="UP000887574"/>
    </source>
</evidence>
<dbReference type="PRINTS" id="PR00071">
    <property type="entry name" value="HMGCOARDTASE"/>
</dbReference>
<dbReference type="GO" id="GO:0008299">
    <property type="term" value="P:isoprenoid biosynthetic process"/>
    <property type="evidence" value="ECO:0007669"/>
    <property type="project" value="InterPro"/>
</dbReference>
<dbReference type="GO" id="GO:0016126">
    <property type="term" value="P:sterol biosynthetic process"/>
    <property type="evidence" value="ECO:0007669"/>
    <property type="project" value="TreeGrafter"/>
</dbReference>
<proteinExistence type="inferred from homology"/>
<organism evidence="8 9">
    <name type="scientific">Ditylenchus dipsaci</name>
    <dbReference type="NCBI Taxonomy" id="166011"/>
    <lineage>
        <taxon>Eukaryota</taxon>
        <taxon>Metazoa</taxon>
        <taxon>Ecdysozoa</taxon>
        <taxon>Nematoda</taxon>
        <taxon>Chromadorea</taxon>
        <taxon>Rhabditida</taxon>
        <taxon>Tylenchina</taxon>
        <taxon>Tylenchomorpha</taxon>
        <taxon>Sphaerularioidea</taxon>
        <taxon>Anguinidae</taxon>
        <taxon>Anguininae</taxon>
        <taxon>Ditylenchus</taxon>
    </lineage>
</organism>
<name>A0A915DEW6_9BILA</name>
<evidence type="ECO:0000256" key="3">
    <source>
        <dbReference type="ARBA" id="ARBA00012999"/>
    </source>
</evidence>
<feature type="region of interest" description="Disordered" evidence="7">
    <location>
        <begin position="512"/>
        <end position="538"/>
    </location>
</feature>
<dbReference type="InterPro" id="IPR023074">
    <property type="entry name" value="HMG_CoA_Rdtase_cat_sf"/>
</dbReference>
<dbReference type="Gene3D" id="3.30.70.420">
    <property type="entry name" value="Hydroxymethylglutaryl-CoA reductase, class I/II, NAD/NADP-binding domain"/>
    <property type="match status" value="2"/>
</dbReference>
<dbReference type="CDD" id="cd00643">
    <property type="entry name" value="HMG-CoA_reductase_classI"/>
    <property type="match status" value="1"/>
</dbReference>
<keyword evidence="8" id="KW-1185">Reference proteome</keyword>
<dbReference type="SUPFAM" id="SSF55035">
    <property type="entry name" value="NAD-binding domain of HMG-CoA reductase"/>
    <property type="match status" value="1"/>
</dbReference>
<dbReference type="GO" id="GO:0004420">
    <property type="term" value="F:hydroxymethylglutaryl-CoA reductase (NADPH) activity"/>
    <property type="evidence" value="ECO:0007669"/>
    <property type="project" value="UniProtKB-EC"/>
</dbReference>
<dbReference type="GO" id="GO:0015936">
    <property type="term" value="P:coenzyme A metabolic process"/>
    <property type="evidence" value="ECO:0007669"/>
    <property type="project" value="InterPro"/>
</dbReference>
<dbReference type="EC" id="1.1.1.34" evidence="3"/>
<dbReference type="Proteomes" id="UP000887574">
    <property type="component" value="Unplaced"/>
</dbReference>
<dbReference type="InterPro" id="IPR002202">
    <property type="entry name" value="HMG_CoA_Rdtase"/>
</dbReference>
<reference evidence="9" key="1">
    <citation type="submission" date="2022-11" db="UniProtKB">
        <authorList>
            <consortium name="WormBaseParasite"/>
        </authorList>
    </citation>
    <scope>IDENTIFICATION</scope>
</reference>
<dbReference type="SUPFAM" id="SSF56542">
    <property type="entry name" value="Substrate-binding domain of HMG-CoA reductase"/>
    <property type="match status" value="1"/>
</dbReference>
<dbReference type="AlphaFoldDB" id="A0A915DEW6"/>
<dbReference type="InterPro" id="IPR023282">
    <property type="entry name" value="HMG_CoA_Rdtase_N"/>
</dbReference>
<dbReference type="Gene3D" id="3.90.770.10">
    <property type="entry name" value="3-hydroxy-3-methylglutaryl-coenzyme A Reductase, Chain A, domain 2"/>
    <property type="match status" value="2"/>
</dbReference>
<dbReference type="PROSITE" id="PS00066">
    <property type="entry name" value="HMG_COA_REDUCTASE_1"/>
    <property type="match status" value="1"/>
</dbReference>
<dbReference type="WBParaSite" id="jg19183">
    <property type="protein sequence ID" value="jg19183"/>
    <property type="gene ID" value="jg19183"/>
</dbReference>
<evidence type="ECO:0000256" key="2">
    <source>
        <dbReference type="ARBA" id="ARBA00007661"/>
    </source>
</evidence>
<evidence type="ECO:0000256" key="5">
    <source>
        <dbReference type="ARBA" id="ARBA00022857"/>
    </source>
</evidence>
<accession>A0A915DEW6</accession>
<dbReference type="Gene3D" id="1.10.3270.10">
    <property type="entry name" value="HMGR, N-terminal domain"/>
    <property type="match status" value="1"/>
</dbReference>
<protein>
    <recommendedName>
        <fullName evidence="4">3-hydroxy-3-methylglutaryl-coenzyme A reductase</fullName>
        <ecNumber evidence="3">1.1.1.34</ecNumber>
    </recommendedName>
</protein>
<dbReference type="PANTHER" id="PTHR10572:SF24">
    <property type="entry name" value="3-HYDROXY-3-METHYLGLUTARYL-COENZYME A REDUCTASE"/>
    <property type="match status" value="1"/>
</dbReference>